<dbReference type="PANTHER" id="PTHR37984">
    <property type="entry name" value="PROTEIN CBG26694"/>
    <property type="match status" value="1"/>
</dbReference>
<dbReference type="InterPro" id="IPR050951">
    <property type="entry name" value="Retrovirus_Pol_polyprotein"/>
</dbReference>
<dbReference type="EMBL" id="BPVZ01000034">
    <property type="protein sequence ID" value="GKV11325.1"/>
    <property type="molecule type" value="Genomic_DNA"/>
</dbReference>
<keyword evidence="3" id="KW-1185">Reference proteome</keyword>
<protein>
    <recommendedName>
        <fullName evidence="4">Reverse transcriptase domain-containing protein</fullName>
    </recommendedName>
</protein>
<feature type="compositionally biased region" description="Polar residues" evidence="1">
    <location>
        <begin position="1"/>
        <end position="17"/>
    </location>
</feature>
<organism evidence="2 3">
    <name type="scientific">Rubroshorea leprosula</name>
    <dbReference type="NCBI Taxonomy" id="152421"/>
    <lineage>
        <taxon>Eukaryota</taxon>
        <taxon>Viridiplantae</taxon>
        <taxon>Streptophyta</taxon>
        <taxon>Embryophyta</taxon>
        <taxon>Tracheophyta</taxon>
        <taxon>Spermatophyta</taxon>
        <taxon>Magnoliopsida</taxon>
        <taxon>eudicotyledons</taxon>
        <taxon>Gunneridae</taxon>
        <taxon>Pentapetalae</taxon>
        <taxon>rosids</taxon>
        <taxon>malvids</taxon>
        <taxon>Malvales</taxon>
        <taxon>Dipterocarpaceae</taxon>
        <taxon>Rubroshorea</taxon>
    </lineage>
</organism>
<reference evidence="2 3" key="1">
    <citation type="journal article" date="2021" name="Commun. Biol.">
        <title>The genome of Shorea leprosula (Dipterocarpaceae) highlights the ecological relevance of drought in aseasonal tropical rainforests.</title>
        <authorList>
            <person name="Ng K.K.S."/>
            <person name="Kobayashi M.J."/>
            <person name="Fawcett J.A."/>
            <person name="Hatakeyama M."/>
            <person name="Paape T."/>
            <person name="Ng C.H."/>
            <person name="Ang C.C."/>
            <person name="Tnah L.H."/>
            <person name="Lee C.T."/>
            <person name="Nishiyama T."/>
            <person name="Sese J."/>
            <person name="O'Brien M.J."/>
            <person name="Copetti D."/>
            <person name="Mohd Noor M.I."/>
            <person name="Ong R.C."/>
            <person name="Putra M."/>
            <person name="Sireger I.Z."/>
            <person name="Indrioko S."/>
            <person name="Kosugi Y."/>
            <person name="Izuno A."/>
            <person name="Isagi Y."/>
            <person name="Lee S.L."/>
            <person name="Shimizu K.K."/>
        </authorList>
    </citation>
    <scope>NUCLEOTIDE SEQUENCE [LARGE SCALE GENOMIC DNA]</scope>
    <source>
        <strain evidence="2">214</strain>
    </source>
</reference>
<dbReference type="Proteomes" id="UP001054252">
    <property type="component" value="Unassembled WGS sequence"/>
</dbReference>
<feature type="compositionally biased region" description="Polar residues" evidence="1">
    <location>
        <begin position="49"/>
        <end position="61"/>
    </location>
</feature>
<dbReference type="AlphaFoldDB" id="A0AAV5JKJ9"/>
<evidence type="ECO:0000313" key="2">
    <source>
        <dbReference type="EMBL" id="GKV11325.1"/>
    </source>
</evidence>
<feature type="region of interest" description="Disordered" evidence="1">
    <location>
        <begin position="1"/>
        <end position="61"/>
    </location>
</feature>
<evidence type="ECO:0000256" key="1">
    <source>
        <dbReference type="SAM" id="MobiDB-lite"/>
    </source>
</evidence>
<evidence type="ECO:0000313" key="3">
    <source>
        <dbReference type="Proteomes" id="UP001054252"/>
    </source>
</evidence>
<dbReference type="SUPFAM" id="SSF56672">
    <property type="entry name" value="DNA/RNA polymerases"/>
    <property type="match status" value="1"/>
</dbReference>
<proteinExistence type="predicted"/>
<dbReference type="Gene3D" id="3.30.70.270">
    <property type="match status" value="2"/>
</dbReference>
<dbReference type="PANTHER" id="PTHR37984:SF5">
    <property type="entry name" value="PROTEIN NYNRIN-LIKE"/>
    <property type="match status" value="1"/>
</dbReference>
<feature type="compositionally biased region" description="Pro residues" evidence="1">
    <location>
        <begin position="26"/>
        <end position="37"/>
    </location>
</feature>
<gene>
    <name evidence="2" type="ORF">SLEP1_g22589</name>
</gene>
<dbReference type="InterPro" id="IPR043502">
    <property type="entry name" value="DNA/RNA_pol_sf"/>
</dbReference>
<accession>A0AAV5JKJ9</accession>
<dbReference type="InterPro" id="IPR043128">
    <property type="entry name" value="Rev_trsase/Diguanyl_cyclase"/>
</dbReference>
<name>A0AAV5JKJ9_9ROSI</name>
<sequence>MVNSRSVRAGSQAQPLGQGQVHYPNNLPPQIPNPLPPVEHAEGGDENQPHNSAHNSTSTPNQGDAVIAQLLARNNPVLEVNSFNQAVGIAAVIQGLQHERIRDTLIKHPAAIFNEWKKERKGNGERLRSGEAVVESPTAEIGEGVHSGFAFAETKDWKPQTEATSEQQVPDFWLRSEEAVVESSMAEIGEAQHYKITKRWLDIAMLPRSQGPRKAKIRHQKPFPNKFMKISRYQNRKTQIGTWLNPKERTELIAFLRANKDVFAWTSVDMPGIPTSVSQHKLSTNPLKKPVAQKQCLFGGERFQVIKEEIKNLLNLKVYVDDIVVKSLKVEDHLADPAETFNNFRKNIMRLNPAKCIFGVEYGKFLGFMVSTRGIEVNLEKIKAIAKMESPKLVKDVQRLTGKVVALHRFISKSANKCLPFFKIMRSAAQKDEFGKQKKFEWNSQCQTAFDELKSYLSSHVLLTKAIDEKSFICTSPRVSLFLIFFFSPMLCLPKVPPKAAEASPGKELEFSLFFLDGEQGLNPEISFQPLARSALLLPRPCNPRKKPAAGDISLEKTGKAW</sequence>
<evidence type="ECO:0008006" key="4">
    <source>
        <dbReference type="Google" id="ProtNLM"/>
    </source>
</evidence>
<comment type="caution">
    <text evidence="2">The sequence shown here is derived from an EMBL/GenBank/DDBJ whole genome shotgun (WGS) entry which is preliminary data.</text>
</comment>